<feature type="transmembrane region" description="Helical" evidence="9">
    <location>
        <begin position="751"/>
        <end position="771"/>
    </location>
</feature>
<dbReference type="VEuPathDB" id="FungiDB:SPPG_05612"/>
<sequence length="983" mass="106869">MGRHMSEEMSHSSDITSKEASDGLVLEDERPTSDLQSWHTLPLDAVYTHLSTSPTGLSNHDLPARLAEYGPNTLTPTPPIRWYHILLRQLRDTMNWIFFGLGAAGFALGDPVTGGLLCGLSVLNVYLSFSQEAAAERTLAALKALSSPTCTVLRDGMIPVVVGTEEVVPGDVLVLKAGDKVAADVRLMEVSGLLVDEALLTGEAVSVKKKVGMVKEDEALGDRVNMAYASTTVVKGRGKGVVVATGMKTEVGKIAKTLNESTKQEESTQIQKSLWKMYLGLLATSIVFGLTVLAVNKFRVPYDVGLYALTAALSVLPAGLTTVLTVTLVLGGKEMTRQRAVVRRLKCLETLGAVNIIFSDKTGTLTQARMTVVRVWVPEIGVYTISSGRIGVIKNGGTEEEEVNPHMPLEPSLERFIQCCALCNTTNVTEMLSPSDKNTIPDKKALADPTILKPLPTGSPTETALASLASTFNSSKPTLESMGWTIVHEHHFDSTLKRMSVLVRDPAGCLHVFTKGAAESVLPLCTGDGRMDENRVLDEVEGCAARGLRVMVMGWKVWKGNDEEVREEVESGLQVVGCCGIYDPPRPETKYAIQQAHQAGISVHMLTGDHLSTAITIAKEIALLPPSYNPTAGNSNTTHMTTTGPLFDALTDEEIDALPSLPLIVARCTPETKVRMIRASKRRGYISAMTGDGINDSPSLQIAHVGIAMGQSGSDVAKQSSDMILTDDNFDTIIKAIAEGRRIYRNIQRFLLYYWIGLGACALVVMGNLWIKDPQGSPVSPISTLEMVYLYIIMSPPAASLSTQPAARTLMSEPPRPATESLFNKDIVMDFGFYTFVMTCLLLGSFYTALFVEGGVQSVKCDENFDEGCRGLYRARATLLCVFSLVLMVQAIHVRSKGLQWMNKRGLKATWDDRVWMSSFVVVVTTLVVVTMVESIARVMGMAPISWEWGLVWASVLFFVLAGEVYKSVKREPREGDVIEMGV</sequence>
<dbReference type="InterPro" id="IPR044492">
    <property type="entry name" value="P_typ_ATPase_HD_dom"/>
</dbReference>
<dbReference type="eggNOG" id="KOG0202">
    <property type="taxonomic scope" value="Eukaryota"/>
</dbReference>
<dbReference type="SUPFAM" id="SSF56784">
    <property type="entry name" value="HAD-like"/>
    <property type="match status" value="1"/>
</dbReference>
<dbReference type="Gene3D" id="2.70.150.10">
    <property type="entry name" value="Calcium-transporting ATPase, cytoplasmic transduction domain A"/>
    <property type="match status" value="1"/>
</dbReference>
<dbReference type="SFLD" id="SFLDS00003">
    <property type="entry name" value="Haloacid_Dehalogenase"/>
    <property type="match status" value="1"/>
</dbReference>
<evidence type="ECO:0000256" key="3">
    <source>
        <dbReference type="ARBA" id="ARBA00022741"/>
    </source>
</evidence>
<keyword evidence="5" id="KW-1278">Translocase</keyword>
<dbReference type="Pfam" id="PF00122">
    <property type="entry name" value="E1-E2_ATPase"/>
    <property type="match status" value="1"/>
</dbReference>
<dbReference type="InterPro" id="IPR036412">
    <property type="entry name" value="HAD-like_sf"/>
</dbReference>
<evidence type="ECO:0000313" key="12">
    <source>
        <dbReference type="Proteomes" id="UP000053201"/>
    </source>
</evidence>
<dbReference type="GO" id="GO:0005524">
    <property type="term" value="F:ATP binding"/>
    <property type="evidence" value="ECO:0007669"/>
    <property type="project" value="UniProtKB-KW"/>
</dbReference>
<name>A0A0L0HE33_SPIPD</name>
<dbReference type="PROSITE" id="PS00154">
    <property type="entry name" value="ATPASE_E1_E2"/>
    <property type="match status" value="1"/>
</dbReference>
<dbReference type="InParanoid" id="A0A0L0HE33"/>
<dbReference type="Gene3D" id="1.20.1110.10">
    <property type="entry name" value="Calcium-transporting ATPase, transmembrane domain"/>
    <property type="match status" value="1"/>
</dbReference>
<dbReference type="Pfam" id="PF00690">
    <property type="entry name" value="Cation_ATPase_N"/>
    <property type="match status" value="1"/>
</dbReference>
<comment type="subcellular location">
    <subcellularLocation>
        <location evidence="1">Membrane</location>
        <topology evidence="1">Multi-pass membrane protein</topology>
    </subcellularLocation>
</comment>
<feature type="region of interest" description="Disordered" evidence="8">
    <location>
        <begin position="1"/>
        <end position="23"/>
    </location>
</feature>
<feature type="transmembrane region" description="Helical" evidence="9">
    <location>
        <begin position="872"/>
        <end position="894"/>
    </location>
</feature>
<dbReference type="GO" id="GO:0030001">
    <property type="term" value="P:metal ion transport"/>
    <property type="evidence" value="ECO:0007669"/>
    <property type="project" value="UniProtKB-ARBA"/>
</dbReference>
<feature type="transmembrane region" description="Helical" evidence="9">
    <location>
        <begin position="277"/>
        <end position="295"/>
    </location>
</feature>
<dbReference type="GO" id="GO:0016887">
    <property type="term" value="F:ATP hydrolysis activity"/>
    <property type="evidence" value="ECO:0007669"/>
    <property type="project" value="InterPro"/>
</dbReference>
<evidence type="ECO:0000256" key="1">
    <source>
        <dbReference type="ARBA" id="ARBA00004141"/>
    </source>
</evidence>
<dbReference type="AlphaFoldDB" id="A0A0L0HE33"/>
<evidence type="ECO:0000256" key="9">
    <source>
        <dbReference type="SAM" id="Phobius"/>
    </source>
</evidence>
<dbReference type="GeneID" id="27688975"/>
<dbReference type="STRING" id="645134.A0A0L0HE33"/>
<dbReference type="GO" id="GO:0016020">
    <property type="term" value="C:membrane"/>
    <property type="evidence" value="ECO:0007669"/>
    <property type="project" value="UniProtKB-SubCell"/>
</dbReference>
<dbReference type="Gene3D" id="3.40.1110.10">
    <property type="entry name" value="Calcium-transporting ATPase, cytoplasmic domain N"/>
    <property type="match status" value="1"/>
</dbReference>
<dbReference type="SFLD" id="SFLDF00027">
    <property type="entry name" value="p-type_atpase"/>
    <property type="match status" value="1"/>
</dbReference>
<keyword evidence="12" id="KW-1185">Reference proteome</keyword>
<dbReference type="InterPro" id="IPR023298">
    <property type="entry name" value="ATPase_P-typ_TM_dom_sf"/>
</dbReference>
<dbReference type="InterPro" id="IPR018303">
    <property type="entry name" value="ATPase_P-typ_P_site"/>
</dbReference>
<dbReference type="PRINTS" id="PR00119">
    <property type="entry name" value="CATATPASE"/>
</dbReference>
<dbReference type="OrthoDB" id="116380at2759"/>
<keyword evidence="2 9" id="KW-0812">Transmembrane</keyword>
<dbReference type="InterPro" id="IPR008250">
    <property type="entry name" value="ATPase_P-typ_transduc_dom_A_sf"/>
</dbReference>
<dbReference type="PRINTS" id="PR00120">
    <property type="entry name" value="HATPASE"/>
</dbReference>
<evidence type="ECO:0000313" key="11">
    <source>
        <dbReference type="EMBL" id="KNC99367.1"/>
    </source>
</evidence>
<gene>
    <name evidence="11" type="ORF">SPPG_05612</name>
</gene>
<feature type="transmembrane region" description="Helical" evidence="9">
    <location>
        <begin position="307"/>
        <end position="330"/>
    </location>
</feature>
<keyword evidence="4" id="KW-0067">ATP-binding</keyword>
<feature type="transmembrane region" description="Helical" evidence="9">
    <location>
        <begin position="831"/>
        <end position="852"/>
    </location>
</feature>
<evidence type="ECO:0000256" key="8">
    <source>
        <dbReference type="SAM" id="MobiDB-lite"/>
    </source>
</evidence>
<dbReference type="SMART" id="SM00831">
    <property type="entry name" value="Cation_ATPase_N"/>
    <property type="match status" value="1"/>
</dbReference>
<protein>
    <submittedName>
        <fullName evidence="11">Potassium/sodium efflux P-type ATPase, fungal-type</fullName>
    </submittedName>
</protein>
<dbReference type="SFLD" id="SFLDG00002">
    <property type="entry name" value="C1.7:_P-type_atpase_like"/>
    <property type="match status" value="1"/>
</dbReference>
<feature type="domain" description="Cation-transporting P-type ATPase N-terminal" evidence="10">
    <location>
        <begin position="37"/>
        <end position="110"/>
    </location>
</feature>
<dbReference type="SUPFAM" id="SSF81653">
    <property type="entry name" value="Calcium ATPase, transduction domain A"/>
    <property type="match status" value="1"/>
</dbReference>
<evidence type="ECO:0000256" key="4">
    <source>
        <dbReference type="ARBA" id="ARBA00022840"/>
    </source>
</evidence>
<feature type="transmembrane region" description="Helical" evidence="9">
    <location>
        <begin position="915"/>
        <end position="937"/>
    </location>
</feature>
<dbReference type="InterPro" id="IPR023299">
    <property type="entry name" value="ATPase_P-typ_cyto_dom_N"/>
</dbReference>
<organism evidence="11 12">
    <name type="scientific">Spizellomyces punctatus (strain DAOM BR117)</name>
    <dbReference type="NCBI Taxonomy" id="645134"/>
    <lineage>
        <taxon>Eukaryota</taxon>
        <taxon>Fungi</taxon>
        <taxon>Fungi incertae sedis</taxon>
        <taxon>Chytridiomycota</taxon>
        <taxon>Chytridiomycota incertae sedis</taxon>
        <taxon>Chytridiomycetes</taxon>
        <taxon>Spizellomycetales</taxon>
        <taxon>Spizellomycetaceae</taxon>
        <taxon>Spizellomyces</taxon>
    </lineage>
</organism>
<evidence type="ECO:0000256" key="6">
    <source>
        <dbReference type="ARBA" id="ARBA00022989"/>
    </source>
</evidence>
<reference evidence="11 12" key="1">
    <citation type="submission" date="2009-08" db="EMBL/GenBank/DDBJ databases">
        <title>The Genome Sequence of Spizellomyces punctatus strain DAOM BR117.</title>
        <authorList>
            <consortium name="The Broad Institute Genome Sequencing Platform"/>
            <person name="Russ C."/>
            <person name="Cuomo C."/>
            <person name="Shea T."/>
            <person name="Young S.K."/>
            <person name="Zeng Q."/>
            <person name="Koehrsen M."/>
            <person name="Haas B."/>
            <person name="Borodovsky M."/>
            <person name="Guigo R."/>
            <person name="Alvarado L."/>
            <person name="Berlin A."/>
            <person name="Bochicchio J."/>
            <person name="Borenstein D."/>
            <person name="Chapman S."/>
            <person name="Chen Z."/>
            <person name="Engels R."/>
            <person name="Freedman E."/>
            <person name="Gellesch M."/>
            <person name="Goldberg J."/>
            <person name="Griggs A."/>
            <person name="Gujja S."/>
            <person name="Heiman D."/>
            <person name="Hepburn T."/>
            <person name="Howarth C."/>
            <person name="Jen D."/>
            <person name="Larson L."/>
            <person name="Lewis B."/>
            <person name="Mehta T."/>
            <person name="Park D."/>
            <person name="Pearson M."/>
            <person name="Roberts A."/>
            <person name="Saif S."/>
            <person name="Shenoy N."/>
            <person name="Sisk P."/>
            <person name="Stolte C."/>
            <person name="Sykes S."/>
            <person name="Thomson T."/>
            <person name="Walk T."/>
            <person name="White J."/>
            <person name="Yandava C."/>
            <person name="Burger G."/>
            <person name="Gray M.W."/>
            <person name="Holland P.W.H."/>
            <person name="King N."/>
            <person name="Lang F.B.F."/>
            <person name="Roger A.J."/>
            <person name="Ruiz-Trillo I."/>
            <person name="Lander E."/>
            <person name="Nusbaum C."/>
        </authorList>
    </citation>
    <scope>NUCLEOTIDE SEQUENCE [LARGE SCALE GENOMIC DNA]</scope>
    <source>
        <strain evidence="11 12">DAOM BR117</strain>
    </source>
</reference>
<dbReference type="SUPFAM" id="SSF81660">
    <property type="entry name" value="Metal cation-transporting ATPase, ATP-binding domain N"/>
    <property type="match status" value="1"/>
</dbReference>
<evidence type="ECO:0000256" key="7">
    <source>
        <dbReference type="ARBA" id="ARBA00023136"/>
    </source>
</evidence>
<dbReference type="SUPFAM" id="SSF81665">
    <property type="entry name" value="Calcium ATPase, transmembrane domain M"/>
    <property type="match status" value="1"/>
</dbReference>
<dbReference type="InterPro" id="IPR006068">
    <property type="entry name" value="ATPase_P-typ_cation-transptr_C"/>
</dbReference>
<dbReference type="Pfam" id="PF00689">
    <property type="entry name" value="Cation_ATPase_C"/>
    <property type="match status" value="1"/>
</dbReference>
<dbReference type="RefSeq" id="XP_016607407.1">
    <property type="nucleotide sequence ID" value="XM_016753822.1"/>
</dbReference>
<dbReference type="Gene3D" id="3.40.50.1000">
    <property type="entry name" value="HAD superfamily/HAD-like"/>
    <property type="match status" value="1"/>
</dbReference>
<dbReference type="InterPro" id="IPR004014">
    <property type="entry name" value="ATPase_P-typ_cation-transptr_N"/>
</dbReference>
<dbReference type="EMBL" id="KQ257458">
    <property type="protein sequence ID" value="KNC99367.1"/>
    <property type="molecule type" value="Genomic_DNA"/>
</dbReference>
<accession>A0A0L0HE33</accession>
<evidence type="ECO:0000256" key="2">
    <source>
        <dbReference type="ARBA" id="ARBA00022692"/>
    </source>
</evidence>
<proteinExistence type="predicted"/>
<dbReference type="Pfam" id="PF13246">
    <property type="entry name" value="Cation_ATPase"/>
    <property type="match status" value="1"/>
</dbReference>
<keyword evidence="6 9" id="KW-1133">Transmembrane helix</keyword>
<dbReference type="InterPro" id="IPR001757">
    <property type="entry name" value="P_typ_ATPase"/>
</dbReference>
<evidence type="ECO:0000259" key="10">
    <source>
        <dbReference type="SMART" id="SM00831"/>
    </source>
</evidence>
<dbReference type="InterPro" id="IPR059000">
    <property type="entry name" value="ATPase_P-type_domA"/>
</dbReference>
<dbReference type="NCBIfam" id="TIGR01494">
    <property type="entry name" value="ATPase_P-type"/>
    <property type="match status" value="2"/>
</dbReference>
<feature type="transmembrane region" description="Helical" evidence="9">
    <location>
        <begin position="949"/>
        <end position="966"/>
    </location>
</feature>
<dbReference type="PANTHER" id="PTHR42861">
    <property type="entry name" value="CALCIUM-TRANSPORTING ATPASE"/>
    <property type="match status" value="1"/>
</dbReference>
<keyword evidence="7 9" id="KW-0472">Membrane</keyword>
<dbReference type="Proteomes" id="UP000053201">
    <property type="component" value="Unassembled WGS sequence"/>
</dbReference>
<dbReference type="OMA" id="FAHKFGM"/>
<evidence type="ECO:0000256" key="5">
    <source>
        <dbReference type="ARBA" id="ARBA00022967"/>
    </source>
</evidence>
<keyword evidence="3" id="KW-0547">Nucleotide-binding</keyword>
<dbReference type="InterPro" id="IPR023214">
    <property type="entry name" value="HAD_sf"/>
</dbReference>